<name>A0A8J2JKE9_9HEXA</name>
<sequence length="128" mass="14224">MFHEGLGSFYCEQIVSYVADKAGYRPHIQYIGKGVHPPPPPTYANVKIPHQYVEPLVAAAPVLQGPPVLAAQVPVTIPHGPEYGHHYGGDYGYDTVLSPSRISKKRALLYDRTLFRRDIPKPPTPPRK</sequence>
<organism evidence="1 2">
    <name type="scientific">Allacma fusca</name>
    <dbReference type="NCBI Taxonomy" id="39272"/>
    <lineage>
        <taxon>Eukaryota</taxon>
        <taxon>Metazoa</taxon>
        <taxon>Ecdysozoa</taxon>
        <taxon>Arthropoda</taxon>
        <taxon>Hexapoda</taxon>
        <taxon>Collembola</taxon>
        <taxon>Symphypleona</taxon>
        <taxon>Sminthuridae</taxon>
        <taxon>Allacma</taxon>
    </lineage>
</organism>
<dbReference type="AlphaFoldDB" id="A0A8J2JKE9"/>
<evidence type="ECO:0000313" key="1">
    <source>
        <dbReference type="EMBL" id="CAG7721258.1"/>
    </source>
</evidence>
<dbReference type="EMBL" id="CAJVCH010077973">
    <property type="protein sequence ID" value="CAG7721258.1"/>
    <property type="molecule type" value="Genomic_DNA"/>
</dbReference>
<protein>
    <submittedName>
        <fullName evidence="1">Uncharacterized protein</fullName>
    </submittedName>
</protein>
<evidence type="ECO:0000313" key="2">
    <source>
        <dbReference type="Proteomes" id="UP000708208"/>
    </source>
</evidence>
<proteinExistence type="predicted"/>
<dbReference type="Proteomes" id="UP000708208">
    <property type="component" value="Unassembled WGS sequence"/>
</dbReference>
<gene>
    <name evidence="1" type="ORF">AFUS01_LOCUS10484</name>
</gene>
<keyword evidence="2" id="KW-1185">Reference proteome</keyword>
<comment type="caution">
    <text evidence="1">The sequence shown here is derived from an EMBL/GenBank/DDBJ whole genome shotgun (WGS) entry which is preliminary data.</text>
</comment>
<reference evidence="1" key="1">
    <citation type="submission" date="2021-06" db="EMBL/GenBank/DDBJ databases">
        <authorList>
            <person name="Hodson N. C."/>
            <person name="Mongue J. A."/>
            <person name="Jaron S. K."/>
        </authorList>
    </citation>
    <scope>NUCLEOTIDE SEQUENCE</scope>
</reference>
<accession>A0A8J2JKE9</accession>